<feature type="transmembrane region" description="Helical" evidence="1">
    <location>
        <begin position="71"/>
        <end position="92"/>
    </location>
</feature>
<keyword evidence="1" id="KW-1133">Transmembrane helix</keyword>
<dbReference type="OrthoDB" id="5324817at2"/>
<organism evidence="2 3">
    <name type="scientific">Helicobacter enhydrae</name>
    <dbReference type="NCBI Taxonomy" id="222136"/>
    <lineage>
        <taxon>Bacteria</taxon>
        <taxon>Pseudomonadati</taxon>
        <taxon>Campylobacterota</taxon>
        <taxon>Epsilonproteobacteria</taxon>
        <taxon>Campylobacterales</taxon>
        <taxon>Helicobacteraceae</taxon>
        <taxon>Helicobacter</taxon>
    </lineage>
</organism>
<gene>
    <name evidence="2" type="ORF">BBW65_07005</name>
</gene>
<evidence type="ECO:0000313" key="3">
    <source>
        <dbReference type="Proteomes" id="UP000092884"/>
    </source>
</evidence>
<evidence type="ECO:0008006" key="4">
    <source>
        <dbReference type="Google" id="ProtNLM"/>
    </source>
</evidence>
<feature type="transmembrane region" description="Helical" evidence="1">
    <location>
        <begin position="38"/>
        <end position="59"/>
    </location>
</feature>
<feature type="transmembrane region" description="Helical" evidence="1">
    <location>
        <begin position="6"/>
        <end position="26"/>
    </location>
</feature>
<dbReference type="EMBL" id="CP016503">
    <property type="protein sequence ID" value="ANV98557.1"/>
    <property type="molecule type" value="Genomic_DNA"/>
</dbReference>
<dbReference type="Pfam" id="PF05106">
    <property type="entry name" value="Phage_holin_3_1"/>
    <property type="match status" value="1"/>
</dbReference>
<evidence type="ECO:0000256" key="1">
    <source>
        <dbReference type="SAM" id="Phobius"/>
    </source>
</evidence>
<dbReference type="Proteomes" id="UP000092884">
    <property type="component" value="Chromosome"/>
</dbReference>
<dbReference type="KEGG" id="het:BBW65_07005"/>
<protein>
    <recommendedName>
        <fullName evidence="4">Holin</fullName>
    </recommendedName>
</protein>
<keyword evidence="1" id="KW-0812">Transmembrane</keyword>
<dbReference type="STRING" id="222136.BBW65_07005"/>
<reference evidence="3" key="1">
    <citation type="submission" date="2016-07" db="EMBL/GenBank/DDBJ databases">
        <authorList>
            <person name="Florea S."/>
            <person name="Webb J.S."/>
            <person name="Jaromczyk J."/>
            <person name="Schardl C.L."/>
        </authorList>
    </citation>
    <scope>NUCLEOTIDE SEQUENCE [LARGE SCALE GENOMIC DNA]</scope>
    <source>
        <strain evidence="3">MIT 01-6242</strain>
    </source>
</reference>
<accession>A0A1B1U6X4</accession>
<dbReference type="InterPro" id="IPR006481">
    <property type="entry name" value="Phage_lambda_GpS_holin"/>
</dbReference>
<evidence type="ECO:0000313" key="2">
    <source>
        <dbReference type="EMBL" id="ANV98557.1"/>
    </source>
</evidence>
<sequence length="102" mass="11208">MGDKESFKLYFFVLLVGIFAGVMYVLRSITEQKIDTKAKAVVFVIQGIGSSMLLCFLAFEGAHYFGLPNSLCIAIGGGVGWLGGEVVSRLLLRLFEKKILKE</sequence>
<dbReference type="AlphaFoldDB" id="A0A1B1U6X4"/>
<keyword evidence="3" id="KW-1185">Reference proteome</keyword>
<dbReference type="RefSeq" id="WP_066341436.1">
    <property type="nucleotide sequence ID" value="NZ_CP016503.1"/>
</dbReference>
<keyword evidence="1" id="KW-0472">Membrane</keyword>
<name>A0A1B1U6X4_9HELI</name>
<proteinExistence type="predicted"/>